<feature type="non-terminal residue" evidence="1">
    <location>
        <position position="1"/>
    </location>
</feature>
<dbReference type="AlphaFoldDB" id="A0A0C9X408"/>
<dbReference type="HOGENOM" id="CLU_2996831_0_0_1"/>
<reference evidence="1 2" key="1">
    <citation type="submission" date="2014-04" db="EMBL/GenBank/DDBJ databases">
        <authorList>
            <consortium name="DOE Joint Genome Institute"/>
            <person name="Kuo A."/>
            <person name="Kohler A."/>
            <person name="Nagy L.G."/>
            <person name="Floudas D."/>
            <person name="Copeland A."/>
            <person name="Barry K.W."/>
            <person name="Cichocki N."/>
            <person name="Veneault-Fourrey C."/>
            <person name="LaButti K."/>
            <person name="Lindquist E.A."/>
            <person name="Lipzen A."/>
            <person name="Lundell T."/>
            <person name="Morin E."/>
            <person name="Murat C."/>
            <person name="Sun H."/>
            <person name="Tunlid A."/>
            <person name="Henrissat B."/>
            <person name="Grigoriev I.V."/>
            <person name="Hibbett D.S."/>
            <person name="Martin F."/>
            <person name="Nordberg H.P."/>
            <person name="Cantor M.N."/>
            <person name="Hua S.X."/>
        </authorList>
    </citation>
    <scope>NUCLEOTIDE SEQUENCE [LARGE SCALE GENOMIC DNA]</scope>
    <source>
        <strain evidence="1 2">LaAM-08-1</strain>
    </source>
</reference>
<sequence length="58" mass="6198">GVTARTCGKSLNSESNIQPETSCSIQDQVMNIRVAAQSLFRANNFTRPSPAMDNGLAV</sequence>
<evidence type="ECO:0000313" key="2">
    <source>
        <dbReference type="Proteomes" id="UP000054477"/>
    </source>
</evidence>
<keyword evidence="2" id="KW-1185">Reference proteome</keyword>
<protein>
    <submittedName>
        <fullName evidence="1">Unplaced genomic scaffold K443scaffold_378, whole genome shotgun sequence</fullName>
    </submittedName>
</protein>
<name>A0A0C9X408_9AGAR</name>
<reference evidence="2" key="2">
    <citation type="submission" date="2015-01" db="EMBL/GenBank/DDBJ databases">
        <title>Evolutionary Origins and Diversification of the Mycorrhizal Mutualists.</title>
        <authorList>
            <consortium name="DOE Joint Genome Institute"/>
            <consortium name="Mycorrhizal Genomics Consortium"/>
            <person name="Kohler A."/>
            <person name="Kuo A."/>
            <person name="Nagy L.G."/>
            <person name="Floudas D."/>
            <person name="Copeland A."/>
            <person name="Barry K.W."/>
            <person name="Cichocki N."/>
            <person name="Veneault-Fourrey C."/>
            <person name="LaButti K."/>
            <person name="Lindquist E.A."/>
            <person name="Lipzen A."/>
            <person name="Lundell T."/>
            <person name="Morin E."/>
            <person name="Murat C."/>
            <person name="Riley R."/>
            <person name="Ohm R."/>
            <person name="Sun H."/>
            <person name="Tunlid A."/>
            <person name="Henrissat B."/>
            <person name="Grigoriev I.V."/>
            <person name="Hibbett D.S."/>
            <person name="Martin F."/>
        </authorList>
    </citation>
    <scope>NUCLEOTIDE SEQUENCE [LARGE SCALE GENOMIC DNA]</scope>
    <source>
        <strain evidence="2">LaAM-08-1</strain>
    </source>
</reference>
<gene>
    <name evidence="1" type="ORF">K443DRAFT_685278</name>
</gene>
<dbReference type="EMBL" id="KN838913">
    <property type="protein sequence ID" value="KIJ92396.1"/>
    <property type="molecule type" value="Genomic_DNA"/>
</dbReference>
<accession>A0A0C9X408</accession>
<dbReference type="Proteomes" id="UP000054477">
    <property type="component" value="Unassembled WGS sequence"/>
</dbReference>
<proteinExistence type="predicted"/>
<organism evidence="1 2">
    <name type="scientific">Laccaria amethystina LaAM-08-1</name>
    <dbReference type="NCBI Taxonomy" id="1095629"/>
    <lineage>
        <taxon>Eukaryota</taxon>
        <taxon>Fungi</taxon>
        <taxon>Dikarya</taxon>
        <taxon>Basidiomycota</taxon>
        <taxon>Agaricomycotina</taxon>
        <taxon>Agaricomycetes</taxon>
        <taxon>Agaricomycetidae</taxon>
        <taxon>Agaricales</taxon>
        <taxon>Agaricineae</taxon>
        <taxon>Hydnangiaceae</taxon>
        <taxon>Laccaria</taxon>
    </lineage>
</organism>
<evidence type="ECO:0000313" key="1">
    <source>
        <dbReference type="EMBL" id="KIJ92396.1"/>
    </source>
</evidence>